<protein>
    <submittedName>
        <fullName evidence="2">Uncharacterized protein</fullName>
    </submittedName>
</protein>
<feature type="region of interest" description="Disordered" evidence="1">
    <location>
        <begin position="38"/>
        <end position="65"/>
    </location>
</feature>
<keyword evidence="3" id="KW-1185">Reference proteome</keyword>
<evidence type="ECO:0000313" key="2">
    <source>
        <dbReference type="EMBL" id="SOJ57446.1"/>
    </source>
</evidence>
<gene>
    <name evidence="2" type="ORF">MSIMFB_04925</name>
</gene>
<evidence type="ECO:0000313" key="3">
    <source>
        <dbReference type="Proteomes" id="UP000554965"/>
    </source>
</evidence>
<dbReference type="PROSITE" id="PS51257">
    <property type="entry name" value="PROKAR_LIPOPROTEIN"/>
    <property type="match status" value="1"/>
</dbReference>
<accession>A0A7Z7NCZ3</accession>
<dbReference type="Proteomes" id="UP000554965">
    <property type="component" value="Unassembled WGS sequence"/>
</dbReference>
<dbReference type="AlphaFoldDB" id="A0A7Z7NCZ3"/>
<name>A0A7Z7NCZ3_9MYCO</name>
<sequence>MSAQKNTSMRTVGAVAALLGAVLSMLLTGCTQLESGDLGPGRSPLIGMSSNSLDAAPGVDSVNYQ</sequence>
<reference evidence="2 3" key="1">
    <citation type="submission" date="2017-10" db="EMBL/GenBank/DDBJ databases">
        <authorList>
            <consortium name="Urmite Genomes"/>
        </authorList>
    </citation>
    <scope>NUCLEOTIDE SEQUENCE [LARGE SCALE GENOMIC DNA]</scope>
    <source>
        <strain evidence="2 3">FB-527</strain>
    </source>
</reference>
<dbReference type="EMBL" id="OCTY01000002">
    <property type="protein sequence ID" value="SOJ57446.1"/>
    <property type="molecule type" value="Genomic_DNA"/>
</dbReference>
<proteinExistence type="predicted"/>
<comment type="caution">
    <text evidence="2">The sequence shown here is derived from an EMBL/GenBank/DDBJ whole genome shotgun (WGS) entry which is preliminary data.</text>
</comment>
<organism evidence="2 3">
    <name type="scientific">Mycobacterium simulans</name>
    <dbReference type="NCBI Taxonomy" id="627089"/>
    <lineage>
        <taxon>Bacteria</taxon>
        <taxon>Bacillati</taxon>
        <taxon>Actinomycetota</taxon>
        <taxon>Actinomycetes</taxon>
        <taxon>Mycobacteriales</taxon>
        <taxon>Mycobacteriaceae</taxon>
        <taxon>Mycobacterium</taxon>
    </lineage>
</organism>
<evidence type="ECO:0000256" key="1">
    <source>
        <dbReference type="SAM" id="MobiDB-lite"/>
    </source>
</evidence>